<proteinExistence type="predicted"/>
<dbReference type="Proteomes" id="UP000549882">
    <property type="component" value="Unassembled WGS sequence"/>
</dbReference>
<keyword evidence="2" id="KW-1185">Reference proteome</keyword>
<gene>
    <name evidence="1" type="ORF">GGD50_005971</name>
</gene>
<reference evidence="1 2" key="1">
    <citation type="submission" date="2020-08" db="EMBL/GenBank/DDBJ databases">
        <title>Genomic Encyclopedia of Type Strains, Phase IV (KMG-V): Genome sequencing to study the core and pangenomes of soil and plant-associated prokaryotes.</title>
        <authorList>
            <person name="Whitman W."/>
        </authorList>
    </citation>
    <scope>NUCLEOTIDE SEQUENCE [LARGE SCALE GENOMIC DNA]</scope>
    <source>
        <strain evidence="1 2">SEMIA 4064</strain>
    </source>
</reference>
<dbReference type="EMBL" id="JACHBI010000018">
    <property type="protein sequence ID" value="MBB5577319.1"/>
    <property type="molecule type" value="Genomic_DNA"/>
</dbReference>
<evidence type="ECO:0000313" key="1">
    <source>
        <dbReference type="EMBL" id="MBB5577319.1"/>
    </source>
</evidence>
<accession>A0A7W8XXB5</accession>
<protein>
    <submittedName>
        <fullName evidence="1">Uncharacterized protein</fullName>
    </submittedName>
</protein>
<comment type="caution">
    <text evidence="1">The sequence shown here is derived from an EMBL/GenBank/DDBJ whole genome shotgun (WGS) entry which is preliminary data.</text>
</comment>
<dbReference type="AlphaFoldDB" id="A0A7W8XXB5"/>
<organism evidence="1 2">
    <name type="scientific">Rhizobium paranaense</name>
    <dbReference type="NCBI Taxonomy" id="1650438"/>
    <lineage>
        <taxon>Bacteria</taxon>
        <taxon>Pseudomonadati</taxon>
        <taxon>Pseudomonadota</taxon>
        <taxon>Alphaproteobacteria</taxon>
        <taxon>Hyphomicrobiales</taxon>
        <taxon>Rhizobiaceae</taxon>
        <taxon>Rhizobium/Agrobacterium group</taxon>
        <taxon>Rhizobium</taxon>
    </lineage>
</organism>
<evidence type="ECO:0000313" key="2">
    <source>
        <dbReference type="Proteomes" id="UP000549882"/>
    </source>
</evidence>
<name>A0A7W8XXB5_9HYPH</name>
<sequence>MDVLVALKAGKCPLSWDAVGHLLRSFFCPMRSHIKEERQLIGRIRKALEAAALAQRTDVATEAA</sequence>